<protein>
    <submittedName>
        <fullName evidence="3">Uncharacterized protein</fullName>
    </submittedName>
</protein>
<feature type="compositionally biased region" description="Gly residues" evidence="1">
    <location>
        <begin position="127"/>
        <end position="137"/>
    </location>
</feature>
<keyword evidence="4" id="KW-1185">Reference proteome</keyword>
<evidence type="ECO:0000313" key="3">
    <source>
        <dbReference type="EMBL" id="KAJ8424750.1"/>
    </source>
</evidence>
<reference evidence="3" key="1">
    <citation type="submission" date="2022-04" db="EMBL/GenBank/DDBJ databases">
        <title>Carnegiea gigantea Genome sequencing and assembly v2.</title>
        <authorList>
            <person name="Copetti D."/>
            <person name="Sanderson M.J."/>
            <person name="Burquez A."/>
            <person name="Wojciechowski M.F."/>
        </authorList>
    </citation>
    <scope>NUCLEOTIDE SEQUENCE</scope>
    <source>
        <strain evidence="3">SGP5-SGP5p</strain>
        <tissue evidence="3">Aerial part</tissue>
    </source>
</reference>
<dbReference type="OrthoDB" id="780445at2759"/>
<comment type="caution">
    <text evidence="3">The sequence shown here is derived from an EMBL/GenBank/DDBJ whole genome shotgun (WGS) entry which is preliminary data.</text>
</comment>
<keyword evidence="2" id="KW-1133">Transmembrane helix</keyword>
<keyword evidence="2" id="KW-0812">Transmembrane</keyword>
<dbReference type="EMBL" id="JAKOGI010001611">
    <property type="protein sequence ID" value="KAJ8424750.1"/>
    <property type="molecule type" value="Genomic_DNA"/>
</dbReference>
<feature type="region of interest" description="Disordered" evidence="1">
    <location>
        <begin position="182"/>
        <end position="224"/>
    </location>
</feature>
<feature type="region of interest" description="Disordered" evidence="1">
    <location>
        <begin position="127"/>
        <end position="153"/>
    </location>
</feature>
<dbReference type="AlphaFoldDB" id="A0A9Q1GQD9"/>
<name>A0A9Q1GQD9_9CARY</name>
<feature type="compositionally biased region" description="Basic and acidic residues" evidence="1">
    <location>
        <begin position="204"/>
        <end position="224"/>
    </location>
</feature>
<feature type="compositionally biased region" description="Basic and acidic residues" evidence="1">
    <location>
        <begin position="185"/>
        <end position="194"/>
    </location>
</feature>
<dbReference type="GO" id="GO:0009535">
    <property type="term" value="C:chloroplast thylakoid membrane"/>
    <property type="evidence" value="ECO:0007669"/>
    <property type="project" value="TreeGrafter"/>
</dbReference>
<dbReference type="Proteomes" id="UP001153076">
    <property type="component" value="Unassembled WGS sequence"/>
</dbReference>
<feature type="transmembrane region" description="Helical" evidence="2">
    <location>
        <begin position="62"/>
        <end position="85"/>
    </location>
</feature>
<proteinExistence type="predicted"/>
<evidence type="ECO:0000313" key="4">
    <source>
        <dbReference type="Proteomes" id="UP001153076"/>
    </source>
</evidence>
<gene>
    <name evidence="3" type="ORF">Cgig2_013531</name>
</gene>
<keyword evidence="2" id="KW-0472">Membrane</keyword>
<organism evidence="3 4">
    <name type="scientific">Carnegiea gigantea</name>
    <dbReference type="NCBI Taxonomy" id="171969"/>
    <lineage>
        <taxon>Eukaryota</taxon>
        <taxon>Viridiplantae</taxon>
        <taxon>Streptophyta</taxon>
        <taxon>Embryophyta</taxon>
        <taxon>Tracheophyta</taxon>
        <taxon>Spermatophyta</taxon>
        <taxon>Magnoliopsida</taxon>
        <taxon>eudicotyledons</taxon>
        <taxon>Gunneridae</taxon>
        <taxon>Pentapetalae</taxon>
        <taxon>Caryophyllales</taxon>
        <taxon>Cactineae</taxon>
        <taxon>Cactaceae</taxon>
        <taxon>Cactoideae</taxon>
        <taxon>Echinocereeae</taxon>
        <taxon>Carnegiea</taxon>
    </lineage>
</organism>
<accession>A0A9Q1GQD9</accession>
<evidence type="ECO:0000256" key="2">
    <source>
        <dbReference type="SAM" id="Phobius"/>
    </source>
</evidence>
<dbReference type="PANTHER" id="PTHR37716:SF1">
    <property type="entry name" value="OS07G0568900 PROTEIN"/>
    <property type="match status" value="1"/>
</dbReference>
<sequence>MERESKFVVDPEKARQALKELDQQLGILSRKQVNPPKIRASSLNSNLKEQMKAESPEISGSFLAFTAFSLFAFTIFYNILFLTVIKPSMDYSCTAYLKMQYLTSLSTAYVTDRHGLTVAWEERGNGIQEGVGKGGQSMGLETTRKGGRGQSKGDYKLPRSIRGILKANQISASKFKAHLMSLHQSSKEEKESRGCRRGMTKGKGSGERLSMDNSKRDDRDEEGPVQKAIYMNVVHPMETHDSKTIDANMGAMVGGKELDDDHNRRILPATEATH</sequence>
<dbReference type="PANTHER" id="PTHR37716">
    <property type="entry name" value="OS07G0568900 PROTEIN"/>
    <property type="match status" value="1"/>
</dbReference>
<evidence type="ECO:0000256" key="1">
    <source>
        <dbReference type="SAM" id="MobiDB-lite"/>
    </source>
</evidence>